<evidence type="ECO:0000313" key="1">
    <source>
        <dbReference type="EMBL" id="GAI19456.1"/>
    </source>
</evidence>
<reference evidence="1" key="1">
    <citation type="journal article" date="2014" name="Front. Microbiol.">
        <title>High frequency of phylogenetically diverse reductive dehalogenase-homologous genes in deep subseafloor sedimentary metagenomes.</title>
        <authorList>
            <person name="Kawai M."/>
            <person name="Futagami T."/>
            <person name="Toyoda A."/>
            <person name="Takaki Y."/>
            <person name="Nishi S."/>
            <person name="Hori S."/>
            <person name="Arai W."/>
            <person name="Tsubouchi T."/>
            <person name="Morono Y."/>
            <person name="Uchiyama I."/>
            <person name="Ito T."/>
            <person name="Fujiyama A."/>
            <person name="Inagaki F."/>
            <person name="Takami H."/>
        </authorList>
    </citation>
    <scope>NUCLEOTIDE SEQUENCE</scope>
    <source>
        <strain evidence="1">Expedition CK06-06</strain>
    </source>
</reference>
<protein>
    <submittedName>
        <fullName evidence="1">Uncharacterized protein</fullName>
    </submittedName>
</protein>
<dbReference type="AlphaFoldDB" id="X1MN67"/>
<dbReference type="EMBL" id="BARV01018383">
    <property type="protein sequence ID" value="GAI19456.1"/>
    <property type="molecule type" value="Genomic_DNA"/>
</dbReference>
<sequence length="39" mass="4183">MSSFIADVWVLSVDPTTPKKLEKASESKNLSSKAAMVSV</sequence>
<organism evidence="1">
    <name type="scientific">marine sediment metagenome</name>
    <dbReference type="NCBI Taxonomy" id="412755"/>
    <lineage>
        <taxon>unclassified sequences</taxon>
        <taxon>metagenomes</taxon>
        <taxon>ecological metagenomes</taxon>
    </lineage>
</organism>
<gene>
    <name evidence="1" type="ORF">S06H3_31102</name>
</gene>
<proteinExistence type="predicted"/>
<accession>X1MN67</accession>
<name>X1MN67_9ZZZZ</name>
<comment type="caution">
    <text evidence="1">The sequence shown here is derived from an EMBL/GenBank/DDBJ whole genome shotgun (WGS) entry which is preliminary data.</text>
</comment>